<dbReference type="RefSeq" id="WP_128770980.1">
    <property type="nucleotide sequence ID" value="NZ_RXOC01000016.1"/>
</dbReference>
<evidence type="ECO:0000313" key="8">
    <source>
        <dbReference type="Proteomes" id="UP000290848"/>
    </source>
</evidence>
<dbReference type="SUPFAM" id="SSF52833">
    <property type="entry name" value="Thioredoxin-like"/>
    <property type="match status" value="1"/>
</dbReference>
<evidence type="ECO:0000313" key="7">
    <source>
        <dbReference type="EMBL" id="RXF67609.1"/>
    </source>
</evidence>
<accession>A0A4Q0M4H2</accession>
<organism evidence="7 8">
    <name type="scientific">Arcticibacter tournemirensis</name>
    <dbReference type="NCBI Taxonomy" id="699437"/>
    <lineage>
        <taxon>Bacteria</taxon>
        <taxon>Pseudomonadati</taxon>
        <taxon>Bacteroidota</taxon>
        <taxon>Sphingobacteriia</taxon>
        <taxon>Sphingobacteriales</taxon>
        <taxon>Sphingobacteriaceae</taxon>
        <taxon>Arcticibacter</taxon>
    </lineage>
</organism>
<dbReference type="PROSITE" id="PS00194">
    <property type="entry name" value="THIOREDOXIN_1"/>
    <property type="match status" value="1"/>
</dbReference>
<feature type="chain" id="PRO_5020284774" evidence="5">
    <location>
        <begin position="19"/>
        <end position="379"/>
    </location>
</feature>
<dbReference type="GO" id="GO:0030313">
    <property type="term" value="C:cell envelope"/>
    <property type="evidence" value="ECO:0007669"/>
    <property type="project" value="UniProtKB-SubCell"/>
</dbReference>
<gene>
    <name evidence="7" type="ORF">EKH83_18670</name>
</gene>
<dbReference type="Pfam" id="PF14289">
    <property type="entry name" value="DUF4369"/>
    <property type="match status" value="1"/>
</dbReference>
<sequence length="379" mass="41698">MKRTILIAMAVFPAMLFAQNGAFTVKGKVGKYNAPAKVFLLYSTNPETQVTDSAILKDGSFSFKGSVSEPVTGVLVLDNKGVGLQNVRPESQPDVLRFYIEKGDVTVSGTDSLSKATVTGKTNAENKKLSAQLKPVENKLSALNGEYNAASPENKQSEQFMTALRGRYETLMQEQNTILKKFIQDNPSSYVSLTALRTVAGQSPNPAEIESLINTLSPSLKSSPSLKPLIQNMEALKKTSVGSQAMDFTQNDPDGKPVKLSDFKGKYVLLDFWASWCGPCRQENPNVVSAFNKYKDKNFTVLGVSLDRQNGKDAWLKAIKDDGLTWTHVSDLKFWQNEVAVMYGVRGIPKNFLIDPQGKIIATDLRGEDLERKLAEVLN</sequence>
<comment type="caution">
    <text evidence="7">The sequence shown here is derived from an EMBL/GenBank/DDBJ whole genome shotgun (WGS) entry which is preliminary data.</text>
</comment>
<evidence type="ECO:0000259" key="6">
    <source>
        <dbReference type="PROSITE" id="PS51352"/>
    </source>
</evidence>
<protein>
    <submittedName>
        <fullName evidence="7">AhpC/TSA family protein</fullName>
    </submittedName>
</protein>
<dbReference type="PROSITE" id="PS51352">
    <property type="entry name" value="THIOREDOXIN_2"/>
    <property type="match status" value="1"/>
</dbReference>
<dbReference type="InterPro" id="IPR000866">
    <property type="entry name" value="AhpC/TSA"/>
</dbReference>
<dbReference type="CDD" id="cd02966">
    <property type="entry name" value="TlpA_like_family"/>
    <property type="match status" value="1"/>
</dbReference>
<evidence type="ECO:0000256" key="5">
    <source>
        <dbReference type="SAM" id="SignalP"/>
    </source>
</evidence>
<dbReference type="InterPro" id="IPR025380">
    <property type="entry name" value="DUF4369"/>
</dbReference>
<keyword evidence="5" id="KW-0732">Signal</keyword>
<keyword evidence="4" id="KW-0676">Redox-active center</keyword>
<evidence type="ECO:0000256" key="1">
    <source>
        <dbReference type="ARBA" id="ARBA00004196"/>
    </source>
</evidence>
<dbReference type="GO" id="GO:0016491">
    <property type="term" value="F:oxidoreductase activity"/>
    <property type="evidence" value="ECO:0007669"/>
    <property type="project" value="InterPro"/>
</dbReference>
<dbReference type="Pfam" id="PF00578">
    <property type="entry name" value="AhpC-TSA"/>
    <property type="match status" value="1"/>
</dbReference>
<dbReference type="AlphaFoldDB" id="A0A4Q0M4H2"/>
<comment type="subcellular location">
    <subcellularLocation>
        <location evidence="1">Cell envelope</location>
    </subcellularLocation>
</comment>
<dbReference type="InterPro" id="IPR017937">
    <property type="entry name" value="Thioredoxin_CS"/>
</dbReference>
<keyword evidence="2" id="KW-0201">Cytochrome c-type biogenesis</keyword>
<dbReference type="EMBL" id="RXOC01000016">
    <property type="protein sequence ID" value="RXF67609.1"/>
    <property type="molecule type" value="Genomic_DNA"/>
</dbReference>
<name>A0A4Q0M4H2_9SPHI</name>
<dbReference type="PANTHER" id="PTHR42852:SF6">
    <property type="entry name" value="THIOL:DISULFIDE INTERCHANGE PROTEIN DSBE"/>
    <property type="match status" value="1"/>
</dbReference>
<dbReference type="InterPro" id="IPR036249">
    <property type="entry name" value="Thioredoxin-like_sf"/>
</dbReference>
<dbReference type="InterPro" id="IPR013766">
    <property type="entry name" value="Thioredoxin_domain"/>
</dbReference>
<evidence type="ECO:0000256" key="4">
    <source>
        <dbReference type="ARBA" id="ARBA00023284"/>
    </source>
</evidence>
<keyword evidence="3" id="KW-1015">Disulfide bond</keyword>
<dbReference type="Proteomes" id="UP000290848">
    <property type="component" value="Unassembled WGS sequence"/>
</dbReference>
<feature type="domain" description="Thioredoxin" evidence="6">
    <location>
        <begin position="239"/>
        <end position="379"/>
    </location>
</feature>
<dbReference type="GO" id="GO:0017004">
    <property type="term" value="P:cytochrome complex assembly"/>
    <property type="evidence" value="ECO:0007669"/>
    <property type="project" value="UniProtKB-KW"/>
</dbReference>
<dbReference type="GO" id="GO:0016209">
    <property type="term" value="F:antioxidant activity"/>
    <property type="evidence" value="ECO:0007669"/>
    <property type="project" value="InterPro"/>
</dbReference>
<evidence type="ECO:0000256" key="2">
    <source>
        <dbReference type="ARBA" id="ARBA00022748"/>
    </source>
</evidence>
<dbReference type="Gene3D" id="3.40.30.10">
    <property type="entry name" value="Glutaredoxin"/>
    <property type="match status" value="1"/>
</dbReference>
<dbReference type="PANTHER" id="PTHR42852">
    <property type="entry name" value="THIOL:DISULFIDE INTERCHANGE PROTEIN DSBE"/>
    <property type="match status" value="1"/>
</dbReference>
<proteinExistence type="predicted"/>
<evidence type="ECO:0000256" key="3">
    <source>
        <dbReference type="ARBA" id="ARBA00023157"/>
    </source>
</evidence>
<feature type="signal peptide" evidence="5">
    <location>
        <begin position="1"/>
        <end position="18"/>
    </location>
</feature>
<dbReference type="InterPro" id="IPR050553">
    <property type="entry name" value="Thioredoxin_ResA/DsbE_sf"/>
</dbReference>
<reference evidence="7 8" key="1">
    <citation type="submission" date="2018-12" db="EMBL/GenBank/DDBJ databases">
        <title>The Draft Genome Sequence of the Soil Bacterium Pedobacter tournemirensis R1.</title>
        <authorList>
            <person name="He J."/>
        </authorList>
    </citation>
    <scope>NUCLEOTIDE SEQUENCE [LARGE SCALE GENOMIC DNA]</scope>
    <source>
        <strain evidence="7 8">R1</strain>
    </source>
</reference>